<dbReference type="PANTHER" id="PTHR12835:SF5">
    <property type="entry name" value="BIOTIN--PROTEIN LIGASE"/>
    <property type="match status" value="1"/>
</dbReference>
<sequence length="250" mass="25910">MTAEPLPRRLILDEVDSTNAEAARRAQAGEPGPLWITAARQNAGRGRHGRAWAMPPGNLAATLLLRPALAPAEAAQLSFVACLAVADLLGRLAPQARVSLKWPNDPLLNGRKAAGVLLESAGAAGGLDWLAIGIGVNLAAPPPPEALRPGAHPPTAVAAEGGRVATPDAALDILAPAFAAWQARHAAQGFAPIRAAWLARAEGLGRQIEARLPSGTRSGIYEDMDETGRLVLREASGLARISAAELYFPG</sequence>
<comment type="caution">
    <text evidence="6">The sequence shown here is derived from an EMBL/GenBank/DDBJ whole genome shotgun (WGS) entry which is preliminary data.</text>
</comment>
<evidence type="ECO:0000259" key="5">
    <source>
        <dbReference type="PROSITE" id="PS51733"/>
    </source>
</evidence>
<protein>
    <recommendedName>
        <fullName evidence="3">biotin--[biotin carboxyl-carrier protein] ligase</fullName>
        <ecNumber evidence="3">6.3.4.15</ecNumber>
    </recommendedName>
</protein>
<dbReference type="Proteomes" id="UP001239909">
    <property type="component" value="Unassembled WGS sequence"/>
</dbReference>
<organism evidence="6 7">
    <name type="scientific">Paralimibaculum aggregatum</name>
    <dbReference type="NCBI Taxonomy" id="3036245"/>
    <lineage>
        <taxon>Bacteria</taxon>
        <taxon>Pseudomonadati</taxon>
        <taxon>Pseudomonadota</taxon>
        <taxon>Alphaproteobacteria</taxon>
        <taxon>Rhodobacterales</taxon>
        <taxon>Paracoccaceae</taxon>
        <taxon>Paralimibaculum</taxon>
    </lineage>
</organism>
<dbReference type="PANTHER" id="PTHR12835">
    <property type="entry name" value="BIOTIN PROTEIN LIGASE"/>
    <property type="match status" value="1"/>
</dbReference>
<keyword evidence="7" id="KW-1185">Reference proteome</keyword>
<dbReference type="InterPro" id="IPR003142">
    <property type="entry name" value="BPL_C"/>
</dbReference>
<accession>A0ABQ6LT18</accession>
<keyword evidence="1 6" id="KW-0436">Ligase</keyword>
<dbReference type="RefSeq" id="WP_285674500.1">
    <property type="nucleotide sequence ID" value="NZ_BSYI01000055.1"/>
</dbReference>
<evidence type="ECO:0000256" key="3">
    <source>
        <dbReference type="ARBA" id="ARBA00024227"/>
    </source>
</evidence>
<dbReference type="InterPro" id="IPR045864">
    <property type="entry name" value="aa-tRNA-synth_II/BPL/LPL"/>
</dbReference>
<dbReference type="EMBL" id="BSYI01000055">
    <property type="protein sequence ID" value="GMG85218.1"/>
    <property type="molecule type" value="Genomic_DNA"/>
</dbReference>
<evidence type="ECO:0000256" key="4">
    <source>
        <dbReference type="ARBA" id="ARBA00047846"/>
    </source>
</evidence>
<dbReference type="SUPFAM" id="SSF55681">
    <property type="entry name" value="Class II aaRS and biotin synthetases"/>
    <property type="match status" value="1"/>
</dbReference>
<dbReference type="InterPro" id="IPR004143">
    <property type="entry name" value="BPL_LPL_catalytic"/>
</dbReference>
<dbReference type="GO" id="GO:0016874">
    <property type="term" value="F:ligase activity"/>
    <property type="evidence" value="ECO:0007669"/>
    <property type="project" value="UniProtKB-KW"/>
</dbReference>
<keyword evidence="2" id="KW-0092">Biotin</keyword>
<proteinExistence type="predicted"/>
<comment type="catalytic activity">
    <reaction evidence="4">
        <text>biotin + L-lysyl-[protein] + ATP = N(6)-biotinyl-L-lysyl-[protein] + AMP + diphosphate + H(+)</text>
        <dbReference type="Rhea" id="RHEA:11756"/>
        <dbReference type="Rhea" id="RHEA-COMP:9752"/>
        <dbReference type="Rhea" id="RHEA-COMP:10505"/>
        <dbReference type="ChEBI" id="CHEBI:15378"/>
        <dbReference type="ChEBI" id="CHEBI:29969"/>
        <dbReference type="ChEBI" id="CHEBI:30616"/>
        <dbReference type="ChEBI" id="CHEBI:33019"/>
        <dbReference type="ChEBI" id="CHEBI:57586"/>
        <dbReference type="ChEBI" id="CHEBI:83144"/>
        <dbReference type="ChEBI" id="CHEBI:456215"/>
        <dbReference type="EC" id="6.3.4.15"/>
    </reaction>
</comment>
<evidence type="ECO:0000256" key="2">
    <source>
        <dbReference type="ARBA" id="ARBA00023267"/>
    </source>
</evidence>
<feature type="domain" description="BPL/LPL catalytic" evidence="5">
    <location>
        <begin position="1"/>
        <end position="186"/>
    </location>
</feature>
<gene>
    <name evidence="6" type="ORF">LNKW23_44350</name>
</gene>
<evidence type="ECO:0000313" key="6">
    <source>
        <dbReference type="EMBL" id="GMG85218.1"/>
    </source>
</evidence>
<dbReference type="Gene3D" id="3.30.930.10">
    <property type="entry name" value="Bira Bifunctional Protein, Domain 2"/>
    <property type="match status" value="1"/>
</dbReference>
<evidence type="ECO:0000313" key="7">
    <source>
        <dbReference type="Proteomes" id="UP001239909"/>
    </source>
</evidence>
<dbReference type="Gene3D" id="2.30.30.100">
    <property type="match status" value="1"/>
</dbReference>
<dbReference type="EC" id="6.3.4.15" evidence="3"/>
<reference evidence="6 7" key="1">
    <citation type="submission" date="2023-04" db="EMBL/GenBank/DDBJ databases">
        <title>Marinoamorphus aggregata gen. nov., sp. Nov., isolate from tissue of brittle star Ophioplocus japonicus.</title>
        <authorList>
            <person name="Kawano K."/>
            <person name="Sawayama S."/>
            <person name="Nakagawa S."/>
        </authorList>
    </citation>
    <scope>NUCLEOTIDE SEQUENCE [LARGE SCALE GENOMIC DNA]</scope>
    <source>
        <strain evidence="6 7">NKW23</strain>
    </source>
</reference>
<dbReference type="NCBIfam" id="TIGR00121">
    <property type="entry name" value="birA_ligase"/>
    <property type="match status" value="1"/>
</dbReference>
<dbReference type="Pfam" id="PF02237">
    <property type="entry name" value="BPL_C"/>
    <property type="match status" value="1"/>
</dbReference>
<dbReference type="PROSITE" id="PS51733">
    <property type="entry name" value="BPL_LPL_CATALYTIC"/>
    <property type="match status" value="1"/>
</dbReference>
<dbReference type="Pfam" id="PF03099">
    <property type="entry name" value="BPL_LplA_LipB"/>
    <property type="match status" value="1"/>
</dbReference>
<name>A0ABQ6LT18_9RHOB</name>
<dbReference type="InterPro" id="IPR004408">
    <property type="entry name" value="Biotin_CoA_COase_ligase"/>
</dbReference>
<dbReference type="CDD" id="cd16442">
    <property type="entry name" value="BPL"/>
    <property type="match status" value="1"/>
</dbReference>
<evidence type="ECO:0000256" key="1">
    <source>
        <dbReference type="ARBA" id="ARBA00022598"/>
    </source>
</evidence>